<protein>
    <submittedName>
        <fullName evidence="1">Uncharacterized protein</fullName>
    </submittedName>
</protein>
<dbReference type="PANTHER" id="PTHR47331:SF5">
    <property type="entry name" value="RIBONUCLEASE H"/>
    <property type="match status" value="1"/>
</dbReference>
<dbReference type="InterPro" id="IPR008042">
    <property type="entry name" value="Retrotrans_Pao"/>
</dbReference>
<evidence type="ECO:0000313" key="2">
    <source>
        <dbReference type="Proteomes" id="UP000499080"/>
    </source>
</evidence>
<dbReference type="AlphaFoldDB" id="A0A4Y2A8H3"/>
<keyword evidence="2" id="KW-1185">Reference proteome</keyword>
<reference evidence="1 2" key="1">
    <citation type="journal article" date="2019" name="Sci. Rep.">
        <title>Orb-weaving spider Araneus ventricosus genome elucidates the spidroin gene catalogue.</title>
        <authorList>
            <person name="Kono N."/>
            <person name="Nakamura H."/>
            <person name="Ohtoshi R."/>
            <person name="Moran D.A.P."/>
            <person name="Shinohara A."/>
            <person name="Yoshida Y."/>
            <person name="Fujiwara M."/>
            <person name="Mori M."/>
            <person name="Tomita M."/>
            <person name="Arakawa K."/>
        </authorList>
    </citation>
    <scope>NUCLEOTIDE SEQUENCE [LARGE SCALE GENOMIC DNA]</scope>
</reference>
<proteinExistence type="predicted"/>
<dbReference type="PANTHER" id="PTHR47331">
    <property type="entry name" value="PHD-TYPE DOMAIN-CONTAINING PROTEIN"/>
    <property type="match status" value="1"/>
</dbReference>
<dbReference type="EMBL" id="BGPR01000007">
    <property type="protein sequence ID" value="GBL75224.1"/>
    <property type="molecule type" value="Genomic_DNA"/>
</dbReference>
<dbReference type="Pfam" id="PF05380">
    <property type="entry name" value="Peptidase_A17"/>
    <property type="match status" value="1"/>
</dbReference>
<accession>A0A4Y2A8H3</accession>
<evidence type="ECO:0000313" key="1">
    <source>
        <dbReference type="EMBL" id="GBL75224.1"/>
    </source>
</evidence>
<organism evidence="1 2">
    <name type="scientific">Araneus ventricosus</name>
    <name type="common">Orbweaver spider</name>
    <name type="synonym">Epeira ventricosa</name>
    <dbReference type="NCBI Taxonomy" id="182803"/>
    <lineage>
        <taxon>Eukaryota</taxon>
        <taxon>Metazoa</taxon>
        <taxon>Ecdysozoa</taxon>
        <taxon>Arthropoda</taxon>
        <taxon>Chelicerata</taxon>
        <taxon>Arachnida</taxon>
        <taxon>Araneae</taxon>
        <taxon>Araneomorphae</taxon>
        <taxon>Entelegynae</taxon>
        <taxon>Araneoidea</taxon>
        <taxon>Araneidae</taxon>
        <taxon>Araneus</taxon>
    </lineage>
</organism>
<comment type="caution">
    <text evidence="1">The sequence shown here is derived from an EMBL/GenBank/DDBJ whole genome shotgun (WGS) entry which is preliminary data.</text>
</comment>
<name>A0A4Y2A8H3_ARAVE</name>
<gene>
    <name evidence="1" type="ORF">AVEN_194458_1</name>
</gene>
<sequence>MPEKGVTLSACGVSCDPLDILTPFTVRIKLLIQKLWENGFTWDEPLPPDIKFKEWPHELTFVPDVLVPHLHFSVMKTELLEVDKSSGGSHKVYGSVANFRMKHPNDVKADVIVSKSRVTPLHIFTCIGSRVFQYHGNIMCKIRRTK</sequence>
<dbReference type="Proteomes" id="UP000499080">
    <property type="component" value="Unassembled WGS sequence"/>
</dbReference>
<dbReference type="OrthoDB" id="6437258at2759"/>